<evidence type="ECO:0000259" key="3">
    <source>
        <dbReference type="PROSITE" id="PS50055"/>
    </source>
</evidence>
<organism evidence="5 6">
    <name type="scientific">Staurois parvus</name>
    <dbReference type="NCBI Taxonomy" id="386267"/>
    <lineage>
        <taxon>Eukaryota</taxon>
        <taxon>Metazoa</taxon>
        <taxon>Chordata</taxon>
        <taxon>Craniata</taxon>
        <taxon>Vertebrata</taxon>
        <taxon>Euteleostomi</taxon>
        <taxon>Amphibia</taxon>
        <taxon>Batrachia</taxon>
        <taxon>Anura</taxon>
        <taxon>Neobatrachia</taxon>
        <taxon>Ranoidea</taxon>
        <taxon>Ranidae</taxon>
        <taxon>Staurois</taxon>
    </lineage>
</organism>
<reference evidence="5" key="1">
    <citation type="submission" date="2023-05" db="EMBL/GenBank/DDBJ databases">
        <authorList>
            <person name="Stuckert A."/>
        </authorList>
    </citation>
    <scope>NUCLEOTIDE SEQUENCE</scope>
</reference>
<dbReference type="InterPro" id="IPR003595">
    <property type="entry name" value="Tyr_Pase_cat"/>
</dbReference>
<sequence>VKCECYWPEQSQTYGDITVSVQKITQTAAIITRTFSLKKAQSMVQITVEQLQYLRWPDHGVPRNTSDLVQLIALMDKCRTPGSGPTIVHCSAGIGRNGHIYSTGYSPEDGACGLKKVNVYKCVSELRKKRLKM</sequence>
<dbReference type="SMART" id="SM00194">
    <property type="entry name" value="PTPc"/>
    <property type="match status" value="1"/>
</dbReference>
<keyword evidence="6" id="KW-1185">Reference proteome</keyword>
<dbReference type="EMBL" id="CATNWA010018540">
    <property type="protein sequence ID" value="CAI9608015.1"/>
    <property type="molecule type" value="Genomic_DNA"/>
</dbReference>
<dbReference type="SUPFAM" id="SSF52799">
    <property type="entry name" value="(Phosphotyrosine protein) phosphatases II"/>
    <property type="match status" value="1"/>
</dbReference>
<feature type="non-terminal residue" evidence="5">
    <location>
        <position position="1"/>
    </location>
</feature>
<name>A0ABN9GF96_9NEOB</name>
<dbReference type="EC" id="3.1.3.48" evidence="1"/>
<feature type="non-terminal residue" evidence="5">
    <location>
        <position position="133"/>
    </location>
</feature>
<evidence type="ECO:0000259" key="4">
    <source>
        <dbReference type="PROSITE" id="PS50056"/>
    </source>
</evidence>
<dbReference type="PANTHER" id="PTHR19134">
    <property type="entry name" value="RECEPTOR-TYPE TYROSINE-PROTEIN PHOSPHATASE"/>
    <property type="match status" value="1"/>
</dbReference>
<dbReference type="Pfam" id="PF00102">
    <property type="entry name" value="Y_phosphatase"/>
    <property type="match status" value="1"/>
</dbReference>
<dbReference type="PROSITE" id="PS50055">
    <property type="entry name" value="TYR_PHOSPHATASE_PTP"/>
    <property type="match status" value="1"/>
</dbReference>
<dbReference type="PRINTS" id="PR00700">
    <property type="entry name" value="PRTYPHPHTASE"/>
</dbReference>
<evidence type="ECO:0000313" key="5">
    <source>
        <dbReference type="EMBL" id="CAI9608015.1"/>
    </source>
</evidence>
<dbReference type="Gene3D" id="3.90.190.10">
    <property type="entry name" value="Protein tyrosine phosphatase superfamily"/>
    <property type="match status" value="1"/>
</dbReference>
<dbReference type="Proteomes" id="UP001162483">
    <property type="component" value="Unassembled WGS sequence"/>
</dbReference>
<keyword evidence="2" id="KW-0378">Hydrolase</keyword>
<dbReference type="CDD" id="cd00047">
    <property type="entry name" value="PTPc"/>
    <property type="match status" value="1"/>
</dbReference>
<protein>
    <recommendedName>
        <fullName evidence="1">protein-tyrosine-phosphatase</fullName>
        <ecNumber evidence="1">3.1.3.48</ecNumber>
    </recommendedName>
</protein>
<keyword evidence="2" id="KW-0904">Protein phosphatase</keyword>
<evidence type="ECO:0000313" key="6">
    <source>
        <dbReference type="Proteomes" id="UP001162483"/>
    </source>
</evidence>
<dbReference type="PROSITE" id="PS50056">
    <property type="entry name" value="TYR_PHOSPHATASE_2"/>
    <property type="match status" value="1"/>
</dbReference>
<dbReference type="InterPro" id="IPR029021">
    <property type="entry name" value="Prot-tyrosine_phosphatase-like"/>
</dbReference>
<accession>A0ABN9GF96</accession>
<feature type="domain" description="Tyrosine-protein phosphatase" evidence="3">
    <location>
        <begin position="1"/>
        <end position="133"/>
    </location>
</feature>
<dbReference type="InterPro" id="IPR000387">
    <property type="entry name" value="Tyr_Pase_dom"/>
</dbReference>
<dbReference type="InterPro" id="IPR000242">
    <property type="entry name" value="PTP_cat"/>
</dbReference>
<dbReference type="PANTHER" id="PTHR19134:SF209">
    <property type="entry name" value="RECEPTOR-TYPE TYROSINE-PROTEIN PHOSPHATASE KAPPA"/>
    <property type="match status" value="1"/>
</dbReference>
<dbReference type="InterPro" id="IPR050348">
    <property type="entry name" value="Protein-Tyr_Phosphatase"/>
</dbReference>
<evidence type="ECO:0000256" key="1">
    <source>
        <dbReference type="ARBA" id="ARBA00013064"/>
    </source>
</evidence>
<evidence type="ECO:0000256" key="2">
    <source>
        <dbReference type="ARBA" id="ARBA00022912"/>
    </source>
</evidence>
<feature type="domain" description="Tyrosine specific protein phosphatases" evidence="4">
    <location>
        <begin position="66"/>
        <end position="133"/>
    </location>
</feature>
<dbReference type="SMART" id="SM00404">
    <property type="entry name" value="PTPc_motif"/>
    <property type="match status" value="1"/>
</dbReference>
<gene>
    <name evidence="5" type="ORF">SPARVUS_LOCUS14034156</name>
</gene>
<proteinExistence type="predicted"/>
<comment type="caution">
    <text evidence="5">The sequence shown here is derived from an EMBL/GenBank/DDBJ whole genome shotgun (WGS) entry which is preliminary data.</text>
</comment>